<sequence length="191" mass="20997">MKVVAFNGSPRKEGNTASLIKHVLSELEKEGIETEVVQIGGKSVHGCIACAKCFEKLDRKCVIDKDIVNECIEKMLEADGIILASPTYFADLTPELKALIDRAGFVAKANNEMFRYKVGAAVVAVRRAGSVHVFDSINHFFTISQMIIPGSSYWNIGIGLAEGDVEKDEEGIRTMQALGQNMAWLLKKLHQ</sequence>
<dbReference type="RefSeq" id="WP_048142428.1">
    <property type="nucleotide sequence ID" value="NZ_CP009516.1"/>
</dbReference>
<keyword evidence="4" id="KW-0288">FMN</keyword>
<dbReference type="STRING" id="1434110.MSHOH_3809"/>
<dbReference type="SUPFAM" id="SSF52218">
    <property type="entry name" value="Flavoproteins"/>
    <property type="match status" value="1"/>
</dbReference>
<evidence type="ECO:0000256" key="5">
    <source>
        <dbReference type="ARBA" id="ARBA00038292"/>
    </source>
</evidence>
<evidence type="ECO:0000256" key="4">
    <source>
        <dbReference type="ARBA" id="ARBA00022643"/>
    </source>
</evidence>
<accession>A0A0E3SIE9</accession>
<dbReference type="InterPro" id="IPR029039">
    <property type="entry name" value="Flavoprotein-like_sf"/>
</dbReference>
<comment type="cofactor">
    <cofactor evidence="2">
        <name>[4Fe-4S] cluster</name>
        <dbReference type="ChEBI" id="CHEBI:49883"/>
    </cofactor>
</comment>
<dbReference type="GO" id="GO:0016491">
    <property type="term" value="F:oxidoreductase activity"/>
    <property type="evidence" value="ECO:0007669"/>
    <property type="project" value="InterPro"/>
</dbReference>
<dbReference type="InterPro" id="IPR005025">
    <property type="entry name" value="FMN_Rdtase-like_dom"/>
</dbReference>
<feature type="domain" description="NADPH-dependent FMN reductase-like" evidence="6">
    <location>
        <begin position="1"/>
        <end position="158"/>
    </location>
</feature>
<dbReference type="PANTHER" id="PTHR43278">
    <property type="entry name" value="NAD(P)H-DEPENDENT FMN-CONTAINING OXIDOREDUCTASE YWQN-RELATED"/>
    <property type="match status" value="1"/>
</dbReference>
<keyword evidence="3" id="KW-0285">Flavoprotein</keyword>
<protein>
    <submittedName>
        <fullName evidence="7">Iron-sulfur flavoprotein</fullName>
    </submittedName>
</protein>
<evidence type="ECO:0000256" key="2">
    <source>
        <dbReference type="ARBA" id="ARBA00001966"/>
    </source>
</evidence>
<organism evidence="7 8">
    <name type="scientific">Methanosarcina horonobensis HB-1 = JCM 15518</name>
    <dbReference type="NCBI Taxonomy" id="1434110"/>
    <lineage>
        <taxon>Archaea</taxon>
        <taxon>Methanobacteriati</taxon>
        <taxon>Methanobacteriota</taxon>
        <taxon>Stenosarchaea group</taxon>
        <taxon>Methanomicrobia</taxon>
        <taxon>Methanosarcinales</taxon>
        <taxon>Methanosarcinaceae</taxon>
        <taxon>Methanosarcina</taxon>
    </lineage>
</organism>
<dbReference type="KEGG" id="mhor:MSHOH_3809"/>
<keyword evidence="8" id="KW-1185">Reference proteome</keyword>
<dbReference type="EMBL" id="CP009516">
    <property type="protein sequence ID" value="AKB80292.1"/>
    <property type="molecule type" value="Genomic_DNA"/>
</dbReference>
<comment type="cofactor">
    <cofactor evidence="1">
        <name>FMN</name>
        <dbReference type="ChEBI" id="CHEBI:58210"/>
    </cofactor>
</comment>
<dbReference type="PATRIC" id="fig|1434110.4.peg.4860"/>
<evidence type="ECO:0000256" key="1">
    <source>
        <dbReference type="ARBA" id="ARBA00001917"/>
    </source>
</evidence>
<proteinExistence type="inferred from homology"/>
<dbReference type="Proteomes" id="UP000033101">
    <property type="component" value="Chromosome"/>
</dbReference>
<dbReference type="PANTHER" id="PTHR43278:SF4">
    <property type="entry name" value="NAD(P)H-DEPENDENT FMN-CONTAINING OXIDOREDUCTASE YWQN-RELATED"/>
    <property type="match status" value="1"/>
</dbReference>
<evidence type="ECO:0000259" key="6">
    <source>
        <dbReference type="Pfam" id="PF03358"/>
    </source>
</evidence>
<evidence type="ECO:0000313" key="7">
    <source>
        <dbReference type="EMBL" id="AKB80292.1"/>
    </source>
</evidence>
<dbReference type="InterPro" id="IPR051796">
    <property type="entry name" value="ISF_SsuE-like"/>
</dbReference>
<gene>
    <name evidence="7" type="ORF">MSHOH_3809</name>
</gene>
<dbReference type="OrthoDB" id="9059at2157"/>
<dbReference type="AlphaFoldDB" id="A0A0E3SIE9"/>
<evidence type="ECO:0000256" key="3">
    <source>
        <dbReference type="ARBA" id="ARBA00022630"/>
    </source>
</evidence>
<name>A0A0E3SIE9_9EURY</name>
<dbReference type="HOGENOM" id="CLU_050993_3_3_2"/>
<dbReference type="Gene3D" id="3.40.50.360">
    <property type="match status" value="1"/>
</dbReference>
<reference evidence="7 8" key="1">
    <citation type="submission" date="2014-07" db="EMBL/GenBank/DDBJ databases">
        <title>Methanogenic archaea and the global carbon cycle.</title>
        <authorList>
            <person name="Henriksen J.R."/>
            <person name="Luke J."/>
            <person name="Reinhart S."/>
            <person name="Benedict M.N."/>
            <person name="Youngblut N.D."/>
            <person name="Metcalf M.E."/>
            <person name="Whitaker R.J."/>
            <person name="Metcalf W.W."/>
        </authorList>
    </citation>
    <scope>NUCLEOTIDE SEQUENCE [LARGE SCALE GENOMIC DNA]</scope>
    <source>
        <strain evidence="7 8">HB-1</strain>
    </source>
</reference>
<evidence type="ECO:0000313" key="8">
    <source>
        <dbReference type="Proteomes" id="UP000033101"/>
    </source>
</evidence>
<comment type="similarity">
    <text evidence="5">Belongs to the SsuE family. Isf subfamily.</text>
</comment>
<dbReference type="Pfam" id="PF03358">
    <property type="entry name" value="FMN_red"/>
    <property type="match status" value="1"/>
</dbReference>
<dbReference type="GeneID" id="24833169"/>